<comment type="caution">
    <text evidence="1">The sequence shown here is derived from an EMBL/GenBank/DDBJ whole genome shotgun (WGS) entry which is preliminary data.</text>
</comment>
<dbReference type="EMBL" id="JBHIRY010000020">
    <property type="protein sequence ID" value="MFB5762431.1"/>
    <property type="molecule type" value="Genomic_DNA"/>
</dbReference>
<name>A0ABV5C4S3_9BACL</name>
<evidence type="ECO:0000313" key="2">
    <source>
        <dbReference type="Proteomes" id="UP001580430"/>
    </source>
</evidence>
<accession>A0ABV5C4S3</accession>
<proteinExistence type="predicted"/>
<evidence type="ECO:0008006" key="3">
    <source>
        <dbReference type="Google" id="ProtNLM"/>
    </source>
</evidence>
<reference evidence="1 2" key="1">
    <citation type="submission" date="2024-09" db="EMBL/GenBank/DDBJ databases">
        <title>Paenibacillus zeirhizospherea sp. nov., isolated from surface of the maize (Zea mays) roots in a horticulture field, Hungary.</title>
        <authorList>
            <person name="Marton D."/>
            <person name="Farkas M."/>
            <person name="Bedics A."/>
            <person name="Toth E."/>
            <person name="Tancsics A."/>
            <person name="Boka K."/>
            <person name="Marati G."/>
            <person name="Kriszt B."/>
            <person name="Cserhati M."/>
        </authorList>
    </citation>
    <scope>NUCLEOTIDE SEQUENCE [LARGE SCALE GENOMIC DNA]</scope>
    <source>
        <strain evidence="1 2">JCM 18446</strain>
    </source>
</reference>
<evidence type="ECO:0000313" key="1">
    <source>
        <dbReference type="EMBL" id="MFB5762431.1"/>
    </source>
</evidence>
<dbReference type="RefSeq" id="WP_375521531.1">
    <property type="nucleotide sequence ID" value="NZ_JBHIRY010000020.1"/>
</dbReference>
<dbReference type="Proteomes" id="UP001580430">
    <property type="component" value="Unassembled WGS sequence"/>
</dbReference>
<organism evidence="1 2">
    <name type="scientific">Paenibacillus medicaginis</name>
    <dbReference type="NCBI Taxonomy" id="1470560"/>
    <lineage>
        <taxon>Bacteria</taxon>
        <taxon>Bacillati</taxon>
        <taxon>Bacillota</taxon>
        <taxon>Bacilli</taxon>
        <taxon>Bacillales</taxon>
        <taxon>Paenibacillaceae</taxon>
        <taxon>Paenibacillus</taxon>
    </lineage>
</organism>
<sequence length="105" mass="12200">MELPRWFQQAIQGRLEDVSARIEYDPELNHIRKQADKAFEALFAGKDIARMPEFSEWEDWHHVKHGILNERLYLQGMKDGIQMAVAILGYSIGSDDDEISNENKP</sequence>
<protein>
    <recommendedName>
        <fullName evidence="3">Phage protein</fullName>
    </recommendedName>
</protein>
<gene>
    <name evidence="1" type="ORF">ACE5LO_18770</name>
</gene>
<keyword evidence="2" id="KW-1185">Reference proteome</keyword>